<dbReference type="GeneID" id="23614446"/>
<dbReference type="eggNOG" id="KOG3293">
    <property type="taxonomic scope" value="Eukaryota"/>
</dbReference>
<keyword evidence="13" id="KW-1185">Reference proteome</keyword>
<dbReference type="GO" id="GO:0000956">
    <property type="term" value="P:nuclear-transcribed mRNA catabolic process"/>
    <property type="evidence" value="ECO:0007669"/>
    <property type="project" value="UniProtKB-UniRule"/>
</dbReference>
<dbReference type="GO" id="GO:0120115">
    <property type="term" value="C:Lsm2-8 complex"/>
    <property type="evidence" value="ECO:0007669"/>
    <property type="project" value="UniProtKB-ARBA"/>
</dbReference>
<dbReference type="Pfam" id="PF01423">
    <property type="entry name" value="LSM"/>
    <property type="match status" value="1"/>
</dbReference>
<gene>
    <name evidence="9" type="primary">LSM4</name>
    <name evidence="12" type="ORF">F751_3055</name>
</gene>
<keyword evidence="8 9" id="KW-0687">Ribonucleoprotein</keyword>
<dbReference type="SMART" id="SM00651">
    <property type="entry name" value="Sm"/>
    <property type="match status" value="1"/>
</dbReference>
<dbReference type="KEGG" id="apro:F751_3055"/>
<evidence type="ECO:0000256" key="5">
    <source>
        <dbReference type="ARBA" id="ARBA00022884"/>
    </source>
</evidence>
<proteinExistence type="inferred from homology"/>
<dbReference type="InterPro" id="IPR034101">
    <property type="entry name" value="Lsm4"/>
</dbReference>
<name>A0A087SF33_AUXPR</name>
<comment type="function">
    <text evidence="9">Binds specifically to the 3'-terminal U-tract of U6 snRNA.</text>
</comment>
<evidence type="ECO:0000256" key="10">
    <source>
        <dbReference type="SAM" id="MobiDB-lite"/>
    </source>
</evidence>
<comment type="subcellular location">
    <subcellularLocation>
        <location evidence="1 9">Nucleus</location>
    </subcellularLocation>
</comment>
<evidence type="ECO:0000313" key="12">
    <source>
        <dbReference type="EMBL" id="KFM24337.1"/>
    </source>
</evidence>
<protein>
    <recommendedName>
        <fullName evidence="9">U6 snRNA-associated Sm-like protein LSm4</fullName>
    </recommendedName>
</protein>
<keyword evidence="3 9" id="KW-0507">mRNA processing</keyword>
<organism evidence="12 13">
    <name type="scientific">Auxenochlorella protothecoides</name>
    <name type="common">Green microalga</name>
    <name type="synonym">Chlorella protothecoides</name>
    <dbReference type="NCBI Taxonomy" id="3075"/>
    <lineage>
        <taxon>Eukaryota</taxon>
        <taxon>Viridiplantae</taxon>
        <taxon>Chlorophyta</taxon>
        <taxon>core chlorophytes</taxon>
        <taxon>Trebouxiophyceae</taxon>
        <taxon>Chlorellales</taxon>
        <taxon>Chlorellaceae</taxon>
        <taxon>Auxenochlorella</taxon>
    </lineage>
</organism>
<dbReference type="GO" id="GO:0000398">
    <property type="term" value="P:mRNA splicing, via spliceosome"/>
    <property type="evidence" value="ECO:0007669"/>
    <property type="project" value="InterPro"/>
</dbReference>
<sequence length="219" mass="23201">MLPLVLLKTAQGHPVLIELKSGETYNGHLVLCDTWMNIHLREVICTSKDGDRFWRMPEAYVRGNTIKYLRVPDEVIDKAKEETLRRDGELRCGDAFLIGGAGITCHGREDRQLHPSVVPCPDVSRVVPSGACWLHCRHSFHKPILHPPSTAAEKRPSVGSRGRGRGPGRGGRDGGGGRGGRDGGGGRGGRDGGGGRGGRGAPNGGRGGGGGWGPPADLQ</sequence>
<dbReference type="GO" id="GO:0003723">
    <property type="term" value="F:RNA binding"/>
    <property type="evidence" value="ECO:0007669"/>
    <property type="project" value="UniProtKB-KW"/>
</dbReference>
<feature type="compositionally biased region" description="Gly residues" evidence="10">
    <location>
        <begin position="165"/>
        <end position="213"/>
    </location>
</feature>
<evidence type="ECO:0000313" key="13">
    <source>
        <dbReference type="Proteomes" id="UP000028924"/>
    </source>
</evidence>
<reference evidence="12 13" key="1">
    <citation type="journal article" date="2014" name="BMC Genomics">
        <title>Oil accumulation mechanisms of the oleaginous microalga Chlorella protothecoides revealed through its genome, transcriptomes, and proteomes.</title>
        <authorList>
            <person name="Gao C."/>
            <person name="Wang Y."/>
            <person name="Shen Y."/>
            <person name="Yan D."/>
            <person name="He X."/>
            <person name="Dai J."/>
            <person name="Wu Q."/>
        </authorList>
    </citation>
    <scope>NUCLEOTIDE SEQUENCE [LARGE SCALE GENOMIC DNA]</scope>
    <source>
        <strain evidence="12 13">0710</strain>
    </source>
</reference>
<dbReference type="InterPro" id="IPR001163">
    <property type="entry name" value="Sm_dom_euk/arc"/>
</dbReference>
<dbReference type="GO" id="GO:0005681">
    <property type="term" value="C:spliceosomal complex"/>
    <property type="evidence" value="ECO:0007669"/>
    <property type="project" value="UniProtKB-UniRule"/>
</dbReference>
<evidence type="ECO:0000256" key="6">
    <source>
        <dbReference type="ARBA" id="ARBA00023187"/>
    </source>
</evidence>
<dbReference type="PROSITE" id="PS52002">
    <property type="entry name" value="SM"/>
    <property type="match status" value="1"/>
</dbReference>
<accession>A0A087SF33</accession>
<keyword evidence="6 9" id="KW-0508">mRNA splicing</keyword>
<dbReference type="OrthoDB" id="747253at2759"/>
<evidence type="ECO:0000256" key="3">
    <source>
        <dbReference type="ARBA" id="ARBA00022664"/>
    </source>
</evidence>
<feature type="domain" description="Sm" evidence="11">
    <location>
        <begin position="2"/>
        <end position="75"/>
    </location>
</feature>
<dbReference type="PANTHER" id="PTHR23338">
    <property type="entry name" value="SMALL NUCLEAR RIBONUCLEOPROTEIN SM"/>
    <property type="match status" value="1"/>
</dbReference>
<evidence type="ECO:0000256" key="8">
    <source>
        <dbReference type="ARBA" id="ARBA00023274"/>
    </source>
</evidence>
<dbReference type="InterPro" id="IPR010920">
    <property type="entry name" value="LSM_dom_sf"/>
</dbReference>
<dbReference type="InterPro" id="IPR027141">
    <property type="entry name" value="LSm4/Sm_D1/D3"/>
</dbReference>
<dbReference type="InterPro" id="IPR047575">
    <property type="entry name" value="Sm"/>
</dbReference>
<dbReference type="SUPFAM" id="SSF50182">
    <property type="entry name" value="Sm-like ribonucleoproteins"/>
    <property type="match status" value="1"/>
</dbReference>
<feature type="region of interest" description="Disordered" evidence="10">
    <location>
        <begin position="143"/>
        <end position="219"/>
    </location>
</feature>
<evidence type="ECO:0000256" key="7">
    <source>
        <dbReference type="ARBA" id="ARBA00023242"/>
    </source>
</evidence>
<dbReference type="AlphaFoldDB" id="A0A087SF33"/>
<dbReference type="EMBL" id="KL662107">
    <property type="protein sequence ID" value="KFM24337.1"/>
    <property type="molecule type" value="Genomic_DNA"/>
</dbReference>
<evidence type="ECO:0000256" key="9">
    <source>
        <dbReference type="RuleBase" id="RU365049"/>
    </source>
</evidence>
<dbReference type="RefSeq" id="XP_011397225.1">
    <property type="nucleotide sequence ID" value="XM_011398923.1"/>
</dbReference>
<keyword evidence="4 9" id="KW-0747">Spliceosome</keyword>
<comment type="similarity">
    <text evidence="2 9">Belongs to the snRNP Sm proteins family.</text>
</comment>
<dbReference type="Gene3D" id="2.30.30.100">
    <property type="match status" value="1"/>
</dbReference>
<dbReference type="CDD" id="cd01723">
    <property type="entry name" value="LSm4"/>
    <property type="match status" value="1"/>
</dbReference>
<evidence type="ECO:0000256" key="1">
    <source>
        <dbReference type="ARBA" id="ARBA00004123"/>
    </source>
</evidence>
<keyword evidence="7 9" id="KW-0539">Nucleus</keyword>
<dbReference type="Proteomes" id="UP000028924">
    <property type="component" value="Unassembled WGS sequence"/>
</dbReference>
<evidence type="ECO:0000256" key="4">
    <source>
        <dbReference type="ARBA" id="ARBA00022728"/>
    </source>
</evidence>
<dbReference type="FunFam" id="2.30.30.100:FF:000005">
    <property type="entry name" value="U6 snRNA-associated Sm-like protein LSm4"/>
    <property type="match status" value="1"/>
</dbReference>
<evidence type="ECO:0000256" key="2">
    <source>
        <dbReference type="ARBA" id="ARBA00006850"/>
    </source>
</evidence>
<dbReference type="STRING" id="3075.A0A087SF33"/>
<keyword evidence="5 9" id="KW-0694">RNA-binding</keyword>
<evidence type="ECO:0000259" key="11">
    <source>
        <dbReference type="PROSITE" id="PS52002"/>
    </source>
</evidence>
<comment type="subunit">
    <text evidence="9">LSm subunits form a heteromer with a doughnut shape.</text>
</comment>